<evidence type="ECO:0000313" key="3">
    <source>
        <dbReference type="EMBL" id="PRO71663.1"/>
    </source>
</evidence>
<name>A0A2S9V5G1_9ALTE</name>
<feature type="transmembrane region" description="Helical" evidence="1">
    <location>
        <begin position="82"/>
        <end position="102"/>
    </location>
</feature>
<dbReference type="EMBL" id="PVNP01000202">
    <property type="protein sequence ID" value="PRO71663.1"/>
    <property type="molecule type" value="Genomic_DNA"/>
</dbReference>
<comment type="caution">
    <text evidence="3">The sequence shown here is derived from an EMBL/GenBank/DDBJ whole genome shotgun (WGS) entry which is preliminary data.</text>
</comment>
<dbReference type="AlphaFoldDB" id="A0A2S9V5G1"/>
<keyword evidence="1" id="KW-0812">Transmembrane</keyword>
<evidence type="ECO:0000256" key="1">
    <source>
        <dbReference type="SAM" id="Phobius"/>
    </source>
</evidence>
<dbReference type="GO" id="GO:0016020">
    <property type="term" value="C:membrane"/>
    <property type="evidence" value="ECO:0007669"/>
    <property type="project" value="InterPro"/>
</dbReference>
<reference evidence="4" key="1">
    <citation type="journal article" date="2020" name="Int. J. Syst. Evol. Microbiol.">
        <title>Alteromonas alba sp. nov., a marine bacterium isolated from the seawater of the West Pacific Ocean.</title>
        <authorList>
            <person name="Sun C."/>
            <person name="Wu Y.-H."/>
            <person name="Xamxidin M."/>
            <person name="Cheng H."/>
            <person name="Xu X.-W."/>
        </authorList>
    </citation>
    <scope>NUCLEOTIDE SEQUENCE [LARGE SCALE GENOMIC DNA]</scope>
    <source>
        <strain evidence="4">190</strain>
    </source>
</reference>
<dbReference type="Proteomes" id="UP000238949">
    <property type="component" value="Unassembled WGS sequence"/>
</dbReference>
<feature type="domain" description="Copper resistance protein D" evidence="2">
    <location>
        <begin position="45"/>
        <end position="138"/>
    </location>
</feature>
<keyword evidence="1" id="KW-0472">Membrane</keyword>
<accession>A0A2S9V5G1</accession>
<dbReference type="Pfam" id="PF05425">
    <property type="entry name" value="CopD"/>
    <property type="match status" value="1"/>
</dbReference>
<dbReference type="InterPro" id="IPR008457">
    <property type="entry name" value="Cu-R_CopD_dom"/>
</dbReference>
<dbReference type="OrthoDB" id="1162754at2"/>
<sequence>MYGYLILAHILGATIWTGGHIVLSLAVLPRVLKEKSPERLLEFESAFERIGKPAMLVQIITGLLLAHRLLPDVYLWLDWSNPVSRVVGMKLMLLALTILLAADAKLRVLPKLSKKNLRDMAAHIIAVTLLSVLFVIVGVSFKTGWLY</sequence>
<evidence type="ECO:0000313" key="4">
    <source>
        <dbReference type="Proteomes" id="UP000238949"/>
    </source>
</evidence>
<keyword evidence="4" id="KW-1185">Reference proteome</keyword>
<gene>
    <name evidence="3" type="ORF">C6Y40_20750</name>
</gene>
<feature type="transmembrane region" description="Helical" evidence="1">
    <location>
        <begin position="6"/>
        <end position="32"/>
    </location>
</feature>
<proteinExistence type="predicted"/>
<dbReference type="RefSeq" id="WP_105936304.1">
    <property type="nucleotide sequence ID" value="NZ_PVNP01000202.1"/>
</dbReference>
<feature type="transmembrane region" description="Helical" evidence="1">
    <location>
        <begin position="122"/>
        <end position="141"/>
    </location>
</feature>
<protein>
    <submittedName>
        <fullName evidence="3">Copper resistance protein CopD</fullName>
    </submittedName>
</protein>
<organism evidence="3 4">
    <name type="scientific">Alteromonas alba</name>
    <dbReference type="NCBI Taxonomy" id="2079529"/>
    <lineage>
        <taxon>Bacteria</taxon>
        <taxon>Pseudomonadati</taxon>
        <taxon>Pseudomonadota</taxon>
        <taxon>Gammaproteobacteria</taxon>
        <taxon>Alteromonadales</taxon>
        <taxon>Alteromonadaceae</taxon>
        <taxon>Alteromonas/Salinimonas group</taxon>
        <taxon>Alteromonas</taxon>
    </lineage>
</organism>
<keyword evidence="1" id="KW-1133">Transmembrane helix</keyword>
<evidence type="ECO:0000259" key="2">
    <source>
        <dbReference type="Pfam" id="PF05425"/>
    </source>
</evidence>